<evidence type="ECO:0000256" key="1">
    <source>
        <dbReference type="ARBA" id="ARBA00005234"/>
    </source>
</evidence>
<accession>A0AAD6PWX7</accession>
<keyword evidence="7" id="KW-1185">Reference proteome</keyword>
<dbReference type="Pfam" id="PF02902">
    <property type="entry name" value="Peptidase_C48"/>
    <property type="match status" value="1"/>
</dbReference>
<evidence type="ECO:0000256" key="4">
    <source>
        <dbReference type="ARBA" id="ARBA00022807"/>
    </source>
</evidence>
<sequence length="359" mass="42531">MKLWIKKKIASLQTRVFLFPSHFFFFFYFPASEGKETIHLRTVTLHDHLNRSSKERNFIYFLFPGTTMAKRKREDGISSADTKSPISETYERMAKHRSCWIHMLAHMYARGKKITKQEAEELRSFKLTSQCFLGTFPCSARSKRKIKCKKAIVKEIREKIKLDSGAFDCYFEHMWRNFSEDKRTFITYFDCLWFNLYTKASFKGKVLTWIKKKQIFSKKYVLVPIVHWSHWSLLIFCHLGESLQSKLRTPCMLLLDSLEKAGPRCLEPDIRKFVLDIYKSEGRAENKELISKIPLLVPKVPQQRGGEECGNYVLYYINLFVRGAPENFCMDDYPYFMKQNWFSPGCLEAFFEKLEPIEM</sequence>
<dbReference type="PANTHER" id="PTHR46915">
    <property type="entry name" value="UBIQUITIN-LIKE PROTEASE 4-RELATED"/>
    <property type="match status" value="1"/>
</dbReference>
<dbReference type="InterPro" id="IPR038765">
    <property type="entry name" value="Papain-like_cys_pep_sf"/>
</dbReference>
<dbReference type="GO" id="GO:0006508">
    <property type="term" value="P:proteolysis"/>
    <property type="evidence" value="ECO:0007669"/>
    <property type="project" value="UniProtKB-KW"/>
</dbReference>
<dbReference type="GO" id="GO:0016926">
    <property type="term" value="P:protein desumoylation"/>
    <property type="evidence" value="ECO:0007669"/>
    <property type="project" value="UniProtKB-ARBA"/>
</dbReference>
<gene>
    <name evidence="6" type="ORF">NC653_035080</name>
</gene>
<keyword evidence="3" id="KW-0378">Hydrolase</keyword>
<dbReference type="InterPro" id="IPR003653">
    <property type="entry name" value="Peptidase_C48_C"/>
</dbReference>
<proteinExistence type="inferred from homology"/>
<dbReference type="Gene3D" id="3.40.395.10">
    <property type="entry name" value="Adenoviral Proteinase, Chain A"/>
    <property type="match status" value="1"/>
</dbReference>
<keyword evidence="4" id="KW-0788">Thiol protease</keyword>
<comment type="caution">
    <text evidence="6">The sequence shown here is derived from an EMBL/GenBank/DDBJ whole genome shotgun (WGS) entry which is preliminary data.</text>
</comment>
<dbReference type="EMBL" id="JAQIZT010000015">
    <property type="protein sequence ID" value="KAJ6970689.1"/>
    <property type="molecule type" value="Genomic_DNA"/>
</dbReference>
<keyword evidence="2 6" id="KW-0645">Protease</keyword>
<protein>
    <submittedName>
        <fullName evidence="6">Ubiquitin-like-specific protease 2A isoform X1</fullName>
    </submittedName>
</protein>
<name>A0AAD6PWX7_9ROSI</name>
<dbReference type="Proteomes" id="UP001164929">
    <property type="component" value="Chromosome 15"/>
</dbReference>
<dbReference type="GO" id="GO:0008234">
    <property type="term" value="F:cysteine-type peptidase activity"/>
    <property type="evidence" value="ECO:0007669"/>
    <property type="project" value="UniProtKB-KW"/>
</dbReference>
<dbReference type="AlphaFoldDB" id="A0AAD6PWX7"/>
<evidence type="ECO:0000256" key="3">
    <source>
        <dbReference type="ARBA" id="ARBA00022801"/>
    </source>
</evidence>
<feature type="domain" description="Ubiquitin-like protease family profile" evidence="5">
    <location>
        <begin position="146"/>
        <end position="320"/>
    </location>
</feature>
<dbReference type="PANTHER" id="PTHR46915:SF6">
    <property type="entry name" value="CYSTEINE PROTEINASES SUPERFAMILY PROTEIN"/>
    <property type="match status" value="1"/>
</dbReference>
<evidence type="ECO:0000313" key="6">
    <source>
        <dbReference type="EMBL" id="KAJ6970689.1"/>
    </source>
</evidence>
<evidence type="ECO:0000313" key="7">
    <source>
        <dbReference type="Proteomes" id="UP001164929"/>
    </source>
</evidence>
<organism evidence="6 7">
    <name type="scientific">Populus alba x Populus x berolinensis</name>
    <dbReference type="NCBI Taxonomy" id="444605"/>
    <lineage>
        <taxon>Eukaryota</taxon>
        <taxon>Viridiplantae</taxon>
        <taxon>Streptophyta</taxon>
        <taxon>Embryophyta</taxon>
        <taxon>Tracheophyta</taxon>
        <taxon>Spermatophyta</taxon>
        <taxon>Magnoliopsida</taxon>
        <taxon>eudicotyledons</taxon>
        <taxon>Gunneridae</taxon>
        <taxon>Pentapetalae</taxon>
        <taxon>rosids</taxon>
        <taxon>fabids</taxon>
        <taxon>Malpighiales</taxon>
        <taxon>Salicaceae</taxon>
        <taxon>Saliceae</taxon>
        <taxon>Populus</taxon>
    </lineage>
</organism>
<dbReference type="PROSITE" id="PS50600">
    <property type="entry name" value="ULP_PROTEASE"/>
    <property type="match status" value="1"/>
</dbReference>
<comment type="similarity">
    <text evidence="1">Belongs to the peptidase C48 family.</text>
</comment>
<dbReference type="SUPFAM" id="SSF54001">
    <property type="entry name" value="Cysteine proteinases"/>
    <property type="match status" value="1"/>
</dbReference>
<reference evidence="6" key="1">
    <citation type="journal article" date="2023" name="Mol. Ecol. Resour.">
        <title>Chromosome-level genome assembly of a triploid poplar Populus alba 'Berolinensis'.</title>
        <authorList>
            <person name="Chen S."/>
            <person name="Yu Y."/>
            <person name="Wang X."/>
            <person name="Wang S."/>
            <person name="Zhang T."/>
            <person name="Zhou Y."/>
            <person name="He R."/>
            <person name="Meng N."/>
            <person name="Wang Y."/>
            <person name="Liu W."/>
            <person name="Liu Z."/>
            <person name="Liu J."/>
            <person name="Guo Q."/>
            <person name="Huang H."/>
            <person name="Sederoff R.R."/>
            <person name="Wang G."/>
            <person name="Qu G."/>
            <person name="Chen S."/>
        </authorList>
    </citation>
    <scope>NUCLEOTIDE SEQUENCE</scope>
    <source>
        <strain evidence="6">SC-2020</strain>
    </source>
</reference>
<evidence type="ECO:0000256" key="2">
    <source>
        <dbReference type="ARBA" id="ARBA00022670"/>
    </source>
</evidence>
<evidence type="ECO:0000259" key="5">
    <source>
        <dbReference type="PROSITE" id="PS50600"/>
    </source>
</evidence>